<keyword evidence="7 8" id="KW-0472">Membrane</keyword>
<proteinExistence type="inferred from homology"/>
<dbReference type="InterPro" id="IPR004688">
    <property type="entry name" value="Ni/Co_transpt"/>
</dbReference>
<keyword evidence="4" id="KW-0533">Nickel</keyword>
<gene>
    <name evidence="9" type="ORF">LX12_003447</name>
</gene>
<keyword evidence="6 8" id="KW-1133">Transmembrane helix</keyword>
<feature type="transmembrane region" description="Helical" evidence="8">
    <location>
        <begin position="213"/>
        <end position="236"/>
    </location>
</feature>
<evidence type="ECO:0000256" key="3">
    <source>
        <dbReference type="ARBA" id="ARBA00022448"/>
    </source>
</evidence>
<dbReference type="RefSeq" id="WP_253655803.1">
    <property type="nucleotide sequence ID" value="NZ_BAAAOE010000005.1"/>
</dbReference>
<feature type="transmembrane region" description="Helical" evidence="8">
    <location>
        <begin position="282"/>
        <end position="309"/>
    </location>
</feature>
<feature type="transmembrane region" description="Helical" evidence="8">
    <location>
        <begin position="242"/>
        <end position="262"/>
    </location>
</feature>
<evidence type="ECO:0000313" key="10">
    <source>
        <dbReference type="Proteomes" id="UP001205740"/>
    </source>
</evidence>
<organism evidence="9 10">
    <name type="scientific">Williamsia serinedens</name>
    <dbReference type="NCBI Taxonomy" id="391736"/>
    <lineage>
        <taxon>Bacteria</taxon>
        <taxon>Bacillati</taxon>
        <taxon>Actinomycetota</taxon>
        <taxon>Actinomycetes</taxon>
        <taxon>Mycobacteriales</taxon>
        <taxon>Nocardiaceae</taxon>
        <taxon>Williamsia</taxon>
    </lineage>
</organism>
<evidence type="ECO:0000256" key="1">
    <source>
        <dbReference type="ARBA" id="ARBA00004127"/>
    </source>
</evidence>
<feature type="transmembrane region" description="Helical" evidence="8">
    <location>
        <begin position="142"/>
        <end position="164"/>
    </location>
</feature>
<comment type="similarity">
    <text evidence="2 8">Belongs to the NiCoT transporter (TC 2.A.52) family.</text>
</comment>
<reference evidence="9 10" key="1">
    <citation type="submission" date="2022-06" db="EMBL/GenBank/DDBJ databases">
        <title>Genomic Encyclopedia of Archaeal and Bacterial Type Strains, Phase II (KMG-II): from individual species to whole genera.</title>
        <authorList>
            <person name="Goeker M."/>
        </authorList>
    </citation>
    <scope>NUCLEOTIDE SEQUENCE [LARGE SCALE GENOMIC DNA]</scope>
    <source>
        <strain evidence="9 10">DSM 45037</strain>
    </source>
</reference>
<feature type="transmembrane region" description="Helical" evidence="8">
    <location>
        <begin position="329"/>
        <end position="349"/>
    </location>
</feature>
<dbReference type="InterPro" id="IPR011541">
    <property type="entry name" value="Ni/Co_transpt_high_affinity"/>
</dbReference>
<dbReference type="PANTHER" id="PTHR31611:SF0">
    <property type="entry name" value="HIGH-AFFINITY NICKEL TRANSPORT PROTEIN NIC1"/>
    <property type="match status" value="1"/>
</dbReference>
<keyword evidence="5 8" id="KW-0812">Transmembrane</keyword>
<name>A0ABT1H6L6_9NOCA</name>
<protein>
    <recommendedName>
        <fullName evidence="8">Nickel/cobalt efflux system</fullName>
    </recommendedName>
</protein>
<evidence type="ECO:0000256" key="8">
    <source>
        <dbReference type="RuleBase" id="RU362101"/>
    </source>
</evidence>
<keyword evidence="3 8" id="KW-0813">Transport</keyword>
<evidence type="ECO:0000256" key="2">
    <source>
        <dbReference type="ARBA" id="ARBA00010892"/>
    </source>
</evidence>
<feature type="transmembrane region" description="Helical" evidence="8">
    <location>
        <begin position="23"/>
        <end position="45"/>
    </location>
</feature>
<sequence length="363" mass="38540">MTTTVQTPVPPLGGFLRSDLRPLIGMAVVVVALHVVGFASLVAVASGDHRMTGGAVFGIGLGITAYTLGMRHAFDADHIAAIDNTTRKLVVDGRRPLTVGFWFSLGHSTIVFGLCVLLAAGVRALASQVDDESSTLQSVTGVFGTSVSGVFLIVIGVLNLVVLLRIRQIVRDMRHGAFDEAQLDARLNERGAINRVVGRFLGVIRAPWQMYPVGLLFGLGFDTATEVSLLVLAGTAAVSLPWYAILTLPVLFTAGMSLFDSIDGAVMHYAYGWAHARPARRIFYNVTVTALSVAVALGIGGIELIGLLAEKLGVTSGPLAWIGAIDLEYVGYIVVGLFVASWLLAAAIWRFGDIERRWTPGAG</sequence>
<dbReference type="NCBIfam" id="TIGR00802">
    <property type="entry name" value="nico"/>
    <property type="match status" value="1"/>
</dbReference>
<evidence type="ECO:0000256" key="6">
    <source>
        <dbReference type="ARBA" id="ARBA00022989"/>
    </source>
</evidence>
<evidence type="ECO:0000256" key="7">
    <source>
        <dbReference type="ARBA" id="ARBA00023136"/>
    </source>
</evidence>
<feature type="transmembrane region" description="Helical" evidence="8">
    <location>
        <begin position="97"/>
        <end position="122"/>
    </location>
</feature>
<dbReference type="EMBL" id="JAMTCG010000006">
    <property type="protein sequence ID" value="MCP2162243.1"/>
    <property type="molecule type" value="Genomic_DNA"/>
</dbReference>
<dbReference type="Pfam" id="PF03824">
    <property type="entry name" value="NicO"/>
    <property type="match status" value="1"/>
</dbReference>
<evidence type="ECO:0000256" key="4">
    <source>
        <dbReference type="ARBA" id="ARBA00022596"/>
    </source>
</evidence>
<comment type="subcellular location">
    <subcellularLocation>
        <location evidence="8">Cell membrane</location>
        <topology evidence="8">Multi-pass membrane protein</topology>
    </subcellularLocation>
    <subcellularLocation>
        <location evidence="1">Endomembrane system</location>
        <topology evidence="1">Multi-pass membrane protein</topology>
    </subcellularLocation>
</comment>
<dbReference type="Proteomes" id="UP001205740">
    <property type="component" value="Unassembled WGS sequence"/>
</dbReference>
<evidence type="ECO:0000313" key="9">
    <source>
        <dbReference type="EMBL" id="MCP2162243.1"/>
    </source>
</evidence>
<dbReference type="PANTHER" id="PTHR31611">
    <property type="entry name" value="HIGH-AFFINITY NICKEL TRANSPORT PROTEIN NIC1"/>
    <property type="match status" value="1"/>
</dbReference>
<accession>A0ABT1H6L6</accession>
<comment type="caution">
    <text evidence="9">The sequence shown here is derived from an EMBL/GenBank/DDBJ whole genome shotgun (WGS) entry which is preliminary data.</text>
</comment>
<evidence type="ECO:0000256" key="5">
    <source>
        <dbReference type="ARBA" id="ARBA00022692"/>
    </source>
</evidence>
<keyword evidence="10" id="KW-1185">Reference proteome</keyword>